<keyword evidence="11" id="KW-1185">Reference proteome</keyword>
<dbReference type="GO" id="GO:0046872">
    <property type="term" value="F:metal ion binding"/>
    <property type="evidence" value="ECO:0007669"/>
    <property type="project" value="UniProtKB-UniRule"/>
</dbReference>
<comment type="function">
    <text evidence="1 6">Removes the N-terminal methionine from nascent proteins. The N-terminal methionine is often cleaved when the second residue in the primary sequence is small and uncharged (Met-Ala-, Cys, Gly, Pro, Ser, Thr, or Val). Requires deformylation of the N(alpha)-formylated initiator methionine before it can be hydrolyzed.</text>
</comment>
<organism evidence="10 11">
    <name type="scientific">Rhodobaculum claviforme</name>
    <dbReference type="NCBI Taxonomy" id="1549854"/>
    <lineage>
        <taxon>Bacteria</taxon>
        <taxon>Pseudomonadati</taxon>
        <taxon>Pseudomonadota</taxon>
        <taxon>Alphaproteobacteria</taxon>
        <taxon>Rhodobacterales</taxon>
        <taxon>Paracoccaceae</taxon>
        <taxon>Rhodobaculum</taxon>
    </lineage>
</organism>
<evidence type="ECO:0000256" key="4">
    <source>
        <dbReference type="ARBA" id="ARBA00022723"/>
    </source>
</evidence>
<dbReference type="SUPFAM" id="SSF55920">
    <property type="entry name" value="Creatinase/aminopeptidase"/>
    <property type="match status" value="1"/>
</dbReference>
<feature type="binding site" evidence="6">
    <location>
        <position position="271"/>
    </location>
    <ligand>
        <name>a divalent metal cation</name>
        <dbReference type="ChEBI" id="CHEBI:60240"/>
        <label>1</label>
    </ligand>
</feature>
<dbReference type="PANTHER" id="PTHR43330:SF27">
    <property type="entry name" value="METHIONINE AMINOPEPTIDASE"/>
    <property type="match status" value="1"/>
</dbReference>
<dbReference type="PANTHER" id="PTHR43330">
    <property type="entry name" value="METHIONINE AMINOPEPTIDASE"/>
    <property type="match status" value="1"/>
</dbReference>
<evidence type="ECO:0000313" key="11">
    <source>
        <dbReference type="Proteomes" id="UP000706333"/>
    </source>
</evidence>
<dbReference type="NCBIfam" id="TIGR00500">
    <property type="entry name" value="met_pdase_I"/>
    <property type="match status" value="1"/>
</dbReference>
<dbReference type="EC" id="3.4.11.18" evidence="6 7"/>
<name>A0A934TMR0_9RHOB</name>
<dbReference type="InterPro" id="IPR002467">
    <property type="entry name" value="Pept_M24A_MAP1"/>
</dbReference>
<dbReference type="HAMAP" id="MF_01974">
    <property type="entry name" value="MetAP_1"/>
    <property type="match status" value="1"/>
</dbReference>
<comment type="subunit">
    <text evidence="6">Monomer.</text>
</comment>
<keyword evidence="2 6" id="KW-0031">Aminopeptidase</keyword>
<dbReference type="RefSeq" id="WP_201157622.1">
    <property type="nucleotide sequence ID" value="NZ_NHSD01000277.1"/>
</dbReference>
<dbReference type="InterPro" id="IPR000994">
    <property type="entry name" value="Pept_M24"/>
</dbReference>
<evidence type="ECO:0000256" key="5">
    <source>
        <dbReference type="ARBA" id="ARBA00022801"/>
    </source>
</evidence>
<dbReference type="PROSITE" id="PS00680">
    <property type="entry name" value="MAP_1"/>
    <property type="match status" value="1"/>
</dbReference>
<feature type="binding site" evidence="6">
    <location>
        <position position="214"/>
    </location>
    <ligand>
        <name>substrate</name>
    </ligand>
</feature>
<dbReference type="CDD" id="cd01086">
    <property type="entry name" value="MetAP1"/>
    <property type="match status" value="1"/>
</dbReference>
<feature type="binding site" evidence="6">
    <location>
        <position position="144"/>
    </location>
    <ligand>
        <name>a divalent metal cation</name>
        <dbReference type="ChEBI" id="CHEBI:60240"/>
        <label>2</label>
        <note>catalytic</note>
    </ligand>
</feature>
<feature type="binding site" evidence="6">
    <location>
        <position position="207"/>
    </location>
    <ligand>
        <name>a divalent metal cation</name>
        <dbReference type="ChEBI" id="CHEBI:60240"/>
        <label>2</label>
        <note>catalytic</note>
    </ligand>
</feature>
<dbReference type="InterPro" id="IPR001714">
    <property type="entry name" value="Pept_M24_MAP"/>
</dbReference>
<feature type="binding site" evidence="6">
    <location>
        <position position="133"/>
    </location>
    <ligand>
        <name>a divalent metal cation</name>
        <dbReference type="ChEBI" id="CHEBI:60240"/>
        <label>1</label>
    </ligand>
</feature>
<evidence type="ECO:0000313" key="10">
    <source>
        <dbReference type="EMBL" id="MBK5927873.1"/>
    </source>
</evidence>
<comment type="caution">
    <text evidence="10">The sequence shown here is derived from an EMBL/GenBank/DDBJ whole genome shotgun (WGS) entry which is preliminary data.</text>
</comment>
<reference evidence="10" key="1">
    <citation type="submission" date="2017-05" db="EMBL/GenBank/DDBJ databases">
        <authorList>
            <person name="Imhoff J.F."/>
            <person name="Rahn T."/>
            <person name="Kuenzel S."/>
            <person name="Neulinger S.C."/>
        </authorList>
    </citation>
    <scope>NUCLEOTIDE SEQUENCE</scope>
    <source>
        <strain evidence="10">LMG 28126</strain>
    </source>
</reference>
<evidence type="ECO:0000256" key="8">
    <source>
        <dbReference type="SAM" id="MobiDB-lite"/>
    </source>
</evidence>
<feature type="binding site" evidence="6">
    <location>
        <position position="240"/>
    </location>
    <ligand>
        <name>a divalent metal cation</name>
        <dbReference type="ChEBI" id="CHEBI:60240"/>
        <label>2</label>
        <note>catalytic</note>
    </ligand>
</feature>
<feature type="binding site" evidence="6">
    <location>
        <position position="96"/>
    </location>
    <ligand>
        <name>substrate</name>
    </ligand>
</feature>
<dbReference type="AlphaFoldDB" id="A0A934TMR0"/>
<dbReference type="Proteomes" id="UP000706333">
    <property type="component" value="Unassembled WGS sequence"/>
</dbReference>
<keyword evidence="4 6" id="KW-0479">Metal-binding</keyword>
<evidence type="ECO:0000256" key="2">
    <source>
        <dbReference type="ARBA" id="ARBA00022438"/>
    </source>
</evidence>
<feature type="binding site" evidence="6">
    <location>
        <position position="144"/>
    </location>
    <ligand>
        <name>a divalent metal cation</name>
        <dbReference type="ChEBI" id="CHEBI:60240"/>
        <label>1</label>
    </ligand>
</feature>
<dbReference type="GO" id="GO:0006508">
    <property type="term" value="P:proteolysis"/>
    <property type="evidence" value="ECO:0007669"/>
    <property type="project" value="UniProtKB-KW"/>
</dbReference>
<comment type="cofactor">
    <cofactor evidence="6">
        <name>Co(2+)</name>
        <dbReference type="ChEBI" id="CHEBI:48828"/>
    </cofactor>
    <cofactor evidence="6">
        <name>Zn(2+)</name>
        <dbReference type="ChEBI" id="CHEBI:29105"/>
    </cofactor>
    <cofactor evidence="6">
        <name>Mn(2+)</name>
        <dbReference type="ChEBI" id="CHEBI:29035"/>
    </cofactor>
    <cofactor evidence="6">
        <name>Fe(2+)</name>
        <dbReference type="ChEBI" id="CHEBI:29033"/>
    </cofactor>
    <text evidence="6">Binds 2 divalent metal cations per subunit. Has a high-affinity and a low affinity metal-binding site. The true nature of the physiological cofactor is under debate. The enzyme is active with cobalt, zinc, manganese or divalent iron ions. Most likely, methionine aminopeptidases function as mononuclear Fe(2+)-metalloproteases under physiological conditions, and the catalytically relevant metal-binding site has been assigned to the histidine-containing high-affinity site.</text>
</comment>
<feature type="region of interest" description="Disordered" evidence="8">
    <location>
        <begin position="1"/>
        <end position="27"/>
    </location>
</feature>
<accession>A0A934TMR0</accession>
<dbReference type="InterPro" id="IPR036005">
    <property type="entry name" value="Creatinase/aminopeptidase-like"/>
</dbReference>
<proteinExistence type="inferred from homology"/>
<comment type="catalytic activity">
    <reaction evidence="6 7">
        <text>Release of N-terminal amino acids, preferentially methionine, from peptides and arylamides.</text>
        <dbReference type="EC" id="3.4.11.18"/>
    </reaction>
</comment>
<dbReference type="EMBL" id="NHSD01000277">
    <property type="protein sequence ID" value="MBK5927873.1"/>
    <property type="molecule type" value="Genomic_DNA"/>
</dbReference>
<evidence type="ECO:0000256" key="3">
    <source>
        <dbReference type="ARBA" id="ARBA00022670"/>
    </source>
</evidence>
<sequence>MKRSENPVEDTARGRVTRDGITLHHPDDFAGMHRAGRLAAEILDAIGPQVVPGATTAALDDAIRRMIDDAGARSATIGYRGYRHASCISVNHVVCHGIPGSRIPMWKGETRNRGHDKARPDDRLVDGDILNIDVTVILDGWYGDTSRMYLAGQPKAGAPRLIDVTHDALMAGIAAVRPGNTFGDIGAAIQRLVESRGMSVVRDFCGHGLGRVFHAPPNVLHYGRPGTGPVLEEGMFFTIEPMVNMGRPETTILDDEWTAVTCDKSLSAQFEHSLGVTADGCAIFTLSPAGRFHPTGATEG</sequence>
<feature type="domain" description="Peptidase M24" evidence="9">
    <location>
        <begin position="31"/>
        <end position="277"/>
    </location>
</feature>
<evidence type="ECO:0000256" key="7">
    <source>
        <dbReference type="RuleBase" id="RU003653"/>
    </source>
</evidence>
<dbReference type="PRINTS" id="PR00599">
    <property type="entry name" value="MAPEPTIDASE"/>
</dbReference>
<evidence type="ECO:0000256" key="6">
    <source>
        <dbReference type="HAMAP-Rule" id="MF_01974"/>
    </source>
</evidence>
<dbReference type="GO" id="GO:0070006">
    <property type="term" value="F:metalloaminopeptidase activity"/>
    <property type="evidence" value="ECO:0007669"/>
    <property type="project" value="UniProtKB-UniRule"/>
</dbReference>
<dbReference type="GO" id="GO:0005829">
    <property type="term" value="C:cytosol"/>
    <property type="evidence" value="ECO:0007669"/>
    <property type="project" value="TreeGrafter"/>
</dbReference>
<protein>
    <recommendedName>
        <fullName evidence="6 7">Methionine aminopeptidase</fullName>
        <shortName evidence="6">MAP</shortName>
        <shortName evidence="6">MetAP</shortName>
        <ecNumber evidence="6 7">3.4.11.18</ecNumber>
    </recommendedName>
    <alternativeName>
        <fullName evidence="6">Peptidase M</fullName>
    </alternativeName>
</protein>
<evidence type="ECO:0000259" key="9">
    <source>
        <dbReference type="Pfam" id="PF00557"/>
    </source>
</evidence>
<dbReference type="GO" id="GO:0004239">
    <property type="term" value="F:initiator methionyl aminopeptidase activity"/>
    <property type="evidence" value="ECO:0007669"/>
    <property type="project" value="UniProtKB-UniRule"/>
</dbReference>
<gene>
    <name evidence="6" type="primary">map</name>
    <name evidence="10" type="ORF">CCR87_11140</name>
</gene>
<dbReference type="Gene3D" id="3.90.230.10">
    <property type="entry name" value="Creatinase/methionine aminopeptidase superfamily"/>
    <property type="match status" value="1"/>
</dbReference>
<reference evidence="10" key="2">
    <citation type="journal article" date="2020" name="Microorganisms">
        <title>Osmotic Adaptation and Compatible Solute Biosynthesis of Phototrophic Bacteria as Revealed from Genome Analyses.</title>
        <authorList>
            <person name="Imhoff J.F."/>
            <person name="Rahn T."/>
            <person name="Kunzel S."/>
            <person name="Keller A."/>
            <person name="Neulinger S.C."/>
        </authorList>
    </citation>
    <scope>NUCLEOTIDE SEQUENCE</scope>
    <source>
        <strain evidence="10">LMG 28126</strain>
    </source>
</reference>
<evidence type="ECO:0000256" key="1">
    <source>
        <dbReference type="ARBA" id="ARBA00002521"/>
    </source>
</evidence>
<dbReference type="Pfam" id="PF00557">
    <property type="entry name" value="Peptidase_M24"/>
    <property type="match status" value="1"/>
</dbReference>
<keyword evidence="3 6" id="KW-0645">Protease</keyword>
<feature type="binding site" evidence="6">
    <location>
        <position position="271"/>
    </location>
    <ligand>
        <name>a divalent metal cation</name>
        <dbReference type="ChEBI" id="CHEBI:60240"/>
        <label>2</label>
        <note>catalytic</note>
    </ligand>
</feature>
<comment type="similarity">
    <text evidence="6">Belongs to the peptidase M24A family. Methionine aminopeptidase type 1 subfamily.</text>
</comment>
<keyword evidence="5 6" id="KW-0378">Hydrolase</keyword>